<dbReference type="Proteomes" id="UP001107558">
    <property type="component" value="Chromosome 1"/>
</dbReference>
<dbReference type="GO" id="GO:0005758">
    <property type="term" value="C:mitochondrial intermembrane space"/>
    <property type="evidence" value="ECO:0007669"/>
    <property type="project" value="InterPro"/>
</dbReference>
<organism evidence="4 5">
    <name type="scientific">Polypedilum vanderplanki</name>
    <name type="common">Sleeping chironomid midge</name>
    <dbReference type="NCBI Taxonomy" id="319348"/>
    <lineage>
        <taxon>Eukaryota</taxon>
        <taxon>Metazoa</taxon>
        <taxon>Ecdysozoa</taxon>
        <taxon>Arthropoda</taxon>
        <taxon>Hexapoda</taxon>
        <taxon>Insecta</taxon>
        <taxon>Pterygota</taxon>
        <taxon>Neoptera</taxon>
        <taxon>Endopterygota</taxon>
        <taxon>Diptera</taxon>
        <taxon>Nematocera</taxon>
        <taxon>Chironomoidea</taxon>
        <taxon>Chironomidae</taxon>
        <taxon>Chironominae</taxon>
        <taxon>Polypedilum</taxon>
        <taxon>Polypedilum</taxon>
    </lineage>
</organism>
<sequence length="142" mass="17010">MSFKLVCGDILQFQETLKNMRDLDDKIIYSLNTSLPTQSIKERTGENPERNCKELYEKLKVGYDEREKVIKQCILITADQVKELKKQREIELDNSVIEKRFKSEQRKLRVLKQEQGVEDIIKERTLKAFNERCRQYFRVDSF</sequence>
<evidence type="ECO:0000313" key="5">
    <source>
        <dbReference type="Proteomes" id="UP001107558"/>
    </source>
</evidence>
<evidence type="ECO:0000256" key="1">
    <source>
        <dbReference type="ARBA" id="ARBA00024204"/>
    </source>
</evidence>
<accession>A0A9J6CGP8</accession>
<keyword evidence="5" id="KW-1185">Reference proteome</keyword>
<dbReference type="InterPro" id="IPR019171">
    <property type="entry name" value="MIX23"/>
</dbReference>
<reference evidence="4" key="1">
    <citation type="submission" date="2021-03" db="EMBL/GenBank/DDBJ databases">
        <title>Chromosome level genome of the anhydrobiotic midge Polypedilum vanderplanki.</title>
        <authorList>
            <person name="Yoshida Y."/>
            <person name="Kikawada T."/>
            <person name="Gusev O."/>
        </authorList>
    </citation>
    <scope>NUCLEOTIDE SEQUENCE</scope>
    <source>
        <strain evidence="4">NIAS01</strain>
        <tissue evidence="4">Whole body or cell culture</tissue>
    </source>
</reference>
<proteinExistence type="inferred from homology"/>
<comment type="caution">
    <text evidence="4">The sequence shown here is derived from an EMBL/GenBank/DDBJ whole genome shotgun (WGS) entry which is preliminary data.</text>
</comment>
<dbReference type="Pfam" id="PF09774">
    <property type="entry name" value="MIX23"/>
    <property type="match status" value="1"/>
</dbReference>
<gene>
    <name evidence="4" type="ORF">PVAND_010521</name>
</gene>
<evidence type="ECO:0000256" key="2">
    <source>
        <dbReference type="ARBA" id="ARBA00024228"/>
    </source>
</evidence>
<name>A0A9J6CGP8_POLVA</name>
<comment type="similarity">
    <text evidence="1">Belongs to the MIX23 family.</text>
</comment>
<dbReference type="EMBL" id="JADBJN010000001">
    <property type="protein sequence ID" value="KAG5681055.1"/>
    <property type="molecule type" value="Genomic_DNA"/>
</dbReference>
<dbReference type="AlphaFoldDB" id="A0A9J6CGP8"/>
<evidence type="ECO:0000313" key="4">
    <source>
        <dbReference type="EMBL" id="KAG5681055.1"/>
    </source>
</evidence>
<protein>
    <recommendedName>
        <fullName evidence="2">Protein MIX23</fullName>
    </recommendedName>
    <alternativeName>
        <fullName evidence="3">Coiled-coil domain-containing protein 58</fullName>
    </alternativeName>
</protein>
<evidence type="ECO:0000256" key="3">
    <source>
        <dbReference type="ARBA" id="ARBA00030733"/>
    </source>
</evidence>
<dbReference type="OrthoDB" id="5593818at2759"/>
<dbReference type="PANTHER" id="PTHR31905">
    <property type="entry name" value="COILED-COIL DOMAIN-CONTAINING PROTEIN 58"/>
    <property type="match status" value="1"/>
</dbReference>
<dbReference type="PANTHER" id="PTHR31905:SF2">
    <property type="entry name" value="PROTEIN MIX23"/>
    <property type="match status" value="1"/>
</dbReference>